<comment type="caution">
    <text evidence="2">The sequence shown here is derived from an EMBL/GenBank/DDBJ whole genome shotgun (WGS) entry which is preliminary data.</text>
</comment>
<evidence type="ECO:0000256" key="1">
    <source>
        <dbReference type="SAM" id="MobiDB-lite"/>
    </source>
</evidence>
<dbReference type="AlphaFoldDB" id="A0A6G1ECM0"/>
<proteinExistence type="predicted"/>
<accession>A0A6G1ECM0</accession>
<gene>
    <name evidence="2" type="ORF">E2562_034664</name>
</gene>
<protein>
    <submittedName>
        <fullName evidence="2">Uncharacterized protein</fullName>
    </submittedName>
</protein>
<feature type="compositionally biased region" description="Gly residues" evidence="1">
    <location>
        <begin position="46"/>
        <end position="59"/>
    </location>
</feature>
<reference evidence="2 3" key="1">
    <citation type="submission" date="2019-11" db="EMBL/GenBank/DDBJ databases">
        <title>Whole genome sequence of Oryza granulata.</title>
        <authorList>
            <person name="Li W."/>
        </authorList>
    </citation>
    <scope>NUCLEOTIDE SEQUENCE [LARGE SCALE GENOMIC DNA]</scope>
    <source>
        <strain evidence="3">cv. Menghai</strain>
        <tissue evidence="2">Leaf</tissue>
    </source>
</reference>
<sequence>MHGTGLAPEEAESSGNERVVLETLKNESCRSWRASRAGSPWLRGVESGGGDRAGGGSGSGEPARRCEHQAAMAAPRCGDASSRPWRWLGAARRAAARGGSPVGHVRRQLEGRARFFRELCASCVRDVHVHVGASL</sequence>
<dbReference type="Proteomes" id="UP000479710">
    <property type="component" value="Unassembled WGS sequence"/>
</dbReference>
<evidence type="ECO:0000313" key="2">
    <source>
        <dbReference type="EMBL" id="KAF0922421.1"/>
    </source>
</evidence>
<name>A0A6G1ECM0_9ORYZ</name>
<keyword evidence="3" id="KW-1185">Reference proteome</keyword>
<feature type="region of interest" description="Disordered" evidence="1">
    <location>
        <begin position="28"/>
        <end position="81"/>
    </location>
</feature>
<evidence type="ECO:0000313" key="3">
    <source>
        <dbReference type="Proteomes" id="UP000479710"/>
    </source>
</evidence>
<dbReference type="EMBL" id="SPHZ02000004">
    <property type="protein sequence ID" value="KAF0922421.1"/>
    <property type="molecule type" value="Genomic_DNA"/>
</dbReference>
<organism evidence="2 3">
    <name type="scientific">Oryza meyeriana var. granulata</name>
    <dbReference type="NCBI Taxonomy" id="110450"/>
    <lineage>
        <taxon>Eukaryota</taxon>
        <taxon>Viridiplantae</taxon>
        <taxon>Streptophyta</taxon>
        <taxon>Embryophyta</taxon>
        <taxon>Tracheophyta</taxon>
        <taxon>Spermatophyta</taxon>
        <taxon>Magnoliopsida</taxon>
        <taxon>Liliopsida</taxon>
        <taxon>Poales</taxon>
        <taxon>Poaceae</taxon>
        <taxon>BOP clade</taxon>
        <taxon>Oryzoideae</taxon>
        <taxon>Oryzeae</taxon>
        <taxon>Oryzinae</taxon>
        <taxon>Oryza</taxon>
        <taxon>Oryza meyeriana</taxon>
    </lineage>
</organism>